<dbReference type="Gene3D" id="3.40.930.10">
    <property type="entry name" value="Mannitol-specific EII, Chain A"/>
    <property type="match status" value="1"/>
</dbReference>
<reference evidence="8 9" key="1">
    <citation type="submission" date="2019-03" db="EMBL/GenBank/DDBJ databases">
        <title>Genomic Encyclopedia of Type Strains, Phase IV (KMG-IV): sequencing the most valuable type-strain genomes for metagenomic binning, comparative biology and taxonomic classification.</title>
        <authorList>
            <person name="Goeker M."/>
        </authorList>
    </citation>
    <scope>NUCLEOTIDE SEQUENCE [LARGE SCALE GENOMIC DNA]</scope>
    <source>
        <strain evidence="8 9">DSM 29481</strain>
    </source>
</reference>
<gene>
    <name evidence="8" type="ORF">EDD61_10645</name>
</gene>
<dbReference type="Pfam" id="PF00874">
    <property type="entry name" value="PRD"/>
    <property type="match status" value="1"/>
</dbReference>
<evidence type="ECO:0000256" key="2">
    <source>
        <dbReference type="ARBA" id="ARBA00022737"/>
    </source>
</evidence>
<dbReference type="SUPFAM" id="SSF55804">
    <property type="entry name" value="Phoshotransferase/anion transport protein"/>
    <property type="match status" value="1"/>
</dbReference>
<evidence type="ECO:0000313" key="8">
    <source>
        <dbReference type="EMBL" id="TCU60537.1"/>
    </source>
</evidence>
<feature type="domain" description="PTS EIIA type-2" evidence="6">
    <location>
        <begin position="489"/>
        <end position="628"/>
    </location>
</feature>
<dbReference type="PANTHER" id="PTHR30185:SF13">
    <property type="entry name" value="LICABCH OPERON REGULATOR-RELATED"/>
    <property type="match status" value="1"/>
</dbReference>
<dbReference type="InterPro" id="IPR050661">
    <property type="entry name" value="BglG_antiterminators"/>
</dbReference>
<dbReference type="GO" id="GO:0009401">
    <property type="term" value="P:phosphoenolpyruvate-dependent sugar phosphotransferase system"/>
    <property type="evidence" value="ECO:0007669"/>
    <property type="project" value="InterPro"/>
</dbReference>
<evidence type="ECO:0000259" key="6">
    <source>
        <dbReference type="PROSITE" id="PS51094"/>
    </source>
</evidence>
<protein>
    <submittedName>
        <fullName evidence="8">BglG family transcriptional antiterminator</fullName>
    </submittedName>
</protein>
<dbReference type="AlphaFoldDB" id="A0A4R3TH58"/>
<dbReference type="Proteomes" id="UP000295773">
    <property type="component" value="Unassembled WGS sequence"/>
</dbReference>
<evidence type="ECO:0000256" key="5">
    <source>
        <dbReference type="ARBA" id="ARBA00023163"/>
    </source>
</evidence>
<proteinExistence type="predicted"/>
<keyword evidence="3" id="KW-0805">Transcription regulation</keyword>
<dbReference type="PROSITE" id="PS51372">
    <property type="entry name" value="PRD_2"/>
    <property type="match status" value="1"/>
</dbReference>
<dbReference type="SUPFAM" id="SSF52794">
    <property type="entry name" value="PTS system IIB component-like"/>
    <property type="match status" value="1"/>
</dbReference>
<keyword evidence="9" id="KW-1185">Reference proteome</keyword>
<dbReference type="PANTHER" id="PTHR30185">
    <property type="entry name" value="CRYPTIC BETA-GLUCOSIDE BGL OPERON ANTITERMINATOR"/>
    <property type="match status" value="1"/>
</dbReference>
<dbReference type="SUPFAM" id="SSF63520">
    <property type="entry name" value="PTS-regulatory domain, PRD"/>
    <property type="match status" value="1"/>
</dbReference>
<feature type="domain" description="PRD" evidence="7">
    <location>
        <begin position="277"/>
        <end position="384"/>
    </location>
</feature>
<dbReference type="PROSITE" id="PS51094">
    <property type="entry name" value="PTS_EIIA_TYPE_2"/>
    <property type="match status" value="1"/>
</dbReference>
<accession>A0A4R3TH58</accession>
<dbReference type="RefSeq" id="WP_132224330.1">
    <property type="nucleotide sequence ID" value="NZ_SMBP01000006.1"/>
</dbReference>
<dbReference type="InterPro" id="IPR036634">
    <property type="entry name" value="PRD_sf"/>
</dbReference>
<organism evidence="8 9">
    <name type="scientific">Longicatena caecimuris</name>
    <dbReference type="NCBI Taxonomy" id="1796635"/>
    <lineage>
        <taxon>Bacteria</taxon>
        <taxon>Bacillati</taxon>
        <taxon>Bacillota</taxon>
        <taxon>Erysipelotrichia</taxon>
        <taxon>Erysipelotrichales</taxon>
        <taxon>Erysipelotrichaceae</taxon>
        <taxon>Longicatena</taxon>
    </lineage>
</organism>
<dbReference type="InterPro" id="IPR007737">
    <property type="entry name" value="Mga_HTH"/>
</dbReference>
<sequence length="633" mass="74414">MRLCHIMNDLLEAKDYLSLDHFIKTYEVSKRTIQNDLSYLMQMSSRKGYQLHMRRGRGYLLEVTNRELLNDFIKSLESDRLIDTKDRNKSIAVYLAMQSDYVSMDKVAETFQISKTSVKKEMREVEELLESFHLQLEKKSHYGIRLIGAAHDCKQMLADFFFENNPFLENAMQDILKDFAQVNSLLVNQIEKEDLNINYNELKNVIVWLQITVFYARIHVEKQMFMTSKPVNAIQRIAWKMKEMMEACFDIAISAESLQEMEVVLRLNVRAKQPTVSFSDQLRQDVDLFLLDIDKLYNTAFSEDQDFKESLLTHVSLLIERLHQKISYKNTLIKEICIRYPMIFNIAIRFSDMLKEKYNVEVTHDEAGFIATHFAAHMERERKSRILRFNRIGVVCSSGGGSAYLIKLQIESLFSQADVETFSFLQMDELERYHPDLIFTIMPLDRDFAAPVIYIKELLDDLDLMRIRQVLQYDNCDSLSIADADSYLYSIFDRHFFQIRKSDDYLALLQEMAQQIEESGYGGEHYAQYVMERESYMSTIYMNGVCIPHPIEICANRNLISVCILEEPICYEDKQASIIFMVSLTKEDYEVHKDITKKLYQLMNDEKRLQWVLRNRTLEELLIVMKELDGGTL</sequence>
<evidence type="ECO:0000256" key="1">
    <source>
        <dbReference type="ARBA" id="ARBA00022679"/>
    </source>
</evidence>
<keyword evidence="5" id="KW-0804">Transcription</keyword>
<keyword evidence="2" id="KW-0677">Repeat</keyword>
<dbReference type="Pfam" id="PF05043">
    <property type="entry name" value="Mga"/>
    <property type="match status" value="1"/>
</dbReference>
<evidence type="ECO:0000313" key="9">
    <source>
        <dbReference type="Proteomes" id="UP000295773"/>
    </source>
</evidence>
<dbReference type="InterPro" id="IPR016152">
    <property type="entry name" value="PTrfase/Anion_transptr"/>
</dbReference>
<dbReference type="InterPro" id="IPR002178">
    <property type="entry name" value="PTS_EIIA_type-2_dom"/>
</dbReference>
<comment type="caution">
    <text evidence="8">The sequence shown here is derived from an EMBL/GenBank/DDBJ whole genome shotgun (WGS) entry which is preliminary data.</text>
</comment>
<dbReference type="Gene3D" id="3.40.50.2300">
    <property type="match status" value="1"/>
</dbReference>
<evidence type="ECO:0000256" key="3">
    <source>
        <dbReference type="ARBA" id="ARBA00023015"/>
    </source>
</evidence>
<keyword evidence="1" id="KW-0808">Transferase</keyword>
<dbReference type="InterPro" id="IPR011608">
    <property type="entry name" value="PRD"/>
</dbReference>
<dbReference type="Gene3D" id="1.10.10.10">
    <property type="entry name" value="Winged helix-like DNA-binding domain superfamily/Winged helix DNA-binding domain"/>
    <property type="match status" value="1"/>
</dbReference>
<dbReference type="EMBL" id="SMBP01000006">
    <property type="protein sequence ID" value="TCU60537.1"/>
    <property type="molecule type" value="Genomic_DNA"/>
</dbReference>
<dbReference type="CDD" id="cd05568">
    <property type="entry name" value="PTS_IIB_bgl_like"/>
    <property type="match status" value="1"/>
</dbReference>
<dbReference type="Gene3D" id="1.10.1790.10">
    <property type="entry name" value="PRD domain"/>
    <property type="match status" value="1"/>
</dbReference>
<dbReference type="GO" id="GO:0006355">
    <property type="term" value="P:regulation of DNA-templated transcription"/>
    <property type="evidence" value="ECO:0007669"/>
    <property type="project" value="InterPro"/>
</dbReference>
<dbReference type="GO" id="GO:0008982">
    <property type="term" value="F:protein-N(PI)-phosphohistidine-sugar phosphotransferase activity"/>
    <property type="evidence" value="ECO:0007669"/>
    <property type="project" value="InterPro"/>
</dbReference>
<name>A0A4R3TH58_9FIRM</name>
<evidence type="ECO:0000259" key="7">
    <source>
        <dbReference type="PROSITE" id="PS51372"/>
    </source>
</evidence>
<keyword evidence="4" id="KW-0010">Activator</keyword>
<dbReference type="InterPro" id="IPR036095">
    <property type="entry name" value="PTS_EIIB-like_sf"/>
</dbReference>
<evidence type="ECO:0000256" key="4">
    <source>
        <dbReference type="ARBA" id="ARBA00023159"/>
    </source>
</evidence>
<dbReference type="InterPro" id="IPR036388">
    <property type="entry name" value="WH-like_DNA-bd_sf"/>
</dbReference>
<dbReference type="Pfam" id="PF00359">
    <property type="entry name" value="PTS_EIIA_2"/>
    <property type="match status" value="1"/>
</dbReference>